<feature type="chain" id="PRO_5031601242" description="Peptide-methionine (R)-S-oxide reductase" evidence="5">
    <location>
        <begin position="19"/>
        <end position="199"/>
    </location>
</feature>
<gene>
    <name evidence="7" type="ORF">PPAR1163_LOCUS24452</name>
</gene>
<keyword evidence="3 5" id="KW-0560">Oxidoreductase</keyword>
<dbReference type="PANTHER" id="PTHR10173">
    <property type="entry name" value="METHIONINE SULFOXIDE REDUCTASE"/>
    <property type="match status" value="1"/>
</dbReference>
<accession>A0A7S1UG56</accession>
<comment type="similarity">
    <text evidence="1 5">Belongs to the MsrB Met sulfoxide reductase family.</text>
</comment>
<dbReference type="EC" id="1.8.4.12" evidence="2 5"/>
<evidence type="ECO:0000256" key="4">
    <source>
        <dbReference type="ARBA" id="ARBA00048488"/>
    </source>
</evidence>
<evidence type="ECO:0000256" key="5">
    <source>
        <dbReference type="RuleBase" id="RU365044"/>
    </source>
</evidence>
<feature type="signal peptide" evidence="5">
    <location>
        <begin position="1"/>
        <end position="18"/>
    </location>
</feature>
<keyword evidence="5" id="KW-0732">Signal</keyword>
<reference evidence="7" key="1">
    <citation type="submission" date="2021-01" db="EMBL/GenBank/DDBJ databases">
        <authorList>
            <person name="Corre E."/>
            <person name="Pelletier E."/>
            <person name="Niang G."/>
            <person name="Scheremetjew M."/>
            <person name="Finn R."/>
            <person name="Kale V."/>
            <person name="Holt S."/>
            <person name="Cochrane G."/>
            <person name="Meng A."/>
            <person name="Brown T."/>
            <person name="Cohen L."/>
        </authorList>
    </citation>
    <scope>NUCLEOTIDE SEQUENCE</scope>
    <source>
        <strain evidence="7">CCMP2877</strain>
    </source>
</reference>
<dbReference type="GO" id="GO:0005737">
    <property type="term" value="C:cytoplasm"/>
    <property type="evidence" value="ECO:0007669"/>
    <property type="project" value="TreeGrafter"/>
</dbReference>
<dbReference type="GO" id="GO:0030091">
    <property type="term" value="P:protein repair"/>
    <property type="evidence" value="ECO:0007669"/>
    <property type="project" value="InterPro"/>
</dbReference>
<keyword evidence="5" id="KW-0862">Zinc</keyword>
<protein>
    <recommendedName>
        <fullName evidence="2 5">Peptide-methionine (R)-S-oxide reductase</fullName>
        <ecNumber evidence="2 5">1.8.4.12</ecNumber>
    </recommendedName>
</protein>
<dbReference type="GO" id="GO:0046872">
    <property type="term" value="F:metal ion binding"/>
    <property type="evidence" value="ECO:0007669"/>
    <property type="project" value="UniProtKB-KW"/>
</dbReference>
<dbReference type="AlphaFoldDB" id="A0A7S1UG56"/>
<dbReference type="SUPFAM" id="SSF51316">
    <property type="entry name" value="Mss4-like"/>
    <property type="match status" value="1"/>
</dbReference>
<organism evidence="7">
    <name type="scientific">Phaeomonas parva</name>
    <dbReference type="NCBI Taxonomy" id="124430"/>
    <lineage>
        <taxon>Eukaryota</taxon>
        <taxon>Sar</taxon>
        <taxon>Stramenopiles</taxon>
        <taxon>Ochrophyta</taxon>
        <taxon>Pinguiophyceae</taxon>
        <taxon>Pinguiochrysidales</taxon>
        <taxon>Pinguiochrysidaceae</taxon>
        <taxon>Phaeomonas</taxon>
    </lineage>
</organism>
<dbReference type="Pfam" id="PF01641">
    <property type="entry name" value="SelR"/>
    <property type="match status" value="1"/>
</dbReference>
<evidence type="ECO:0000256" key="3">
    <source>
        <dbReference type="ARBA" id="ARBA00023002"/>
    </source>
</evidence>
<dbReference type="InterPro" id="IPR002579">
    <property type="entry name" value="Met_Sox_Rdtase_MsrB_dom"/>
</dbReference>
<comment type="cofactor">
    <cofactor evidence="5">
        <name>Zn(2+)</name>
        <dbReference type="ChEBI" id="CHEBI:29105"/>
    </cofactor>
    <text evidence="5">Binds 1 zinc ion per subunit.</text>
</comment>
<sequence>MRSPTLLLLACAAAGTAALKPVSRVDAVKTGAAAAFGAAWLVGPRASFAKTSRSGVDVTPMSKEEIAAAAKDLPDFSREVLLNARTERSFTGKTVNGYDWSTKSKGVWKSAISDVPLFSSNDKYDSGTGWPSFSRPIDKDHVIERIDPGDKGLPQFLQRVEVLDAKSGGHLGHVFTDGPPPTFKRYCMNAAALKFEPAE</sequence>
<dbReference type="GO" id="GO:0033743">
    <property type="term" value="F:peptide-methionine (R)-S-oxide reductase activity"/>
    <property type="evidence" value="ECO:0007669"/>
    <property type="project" value="UniProtKB-EC"/>
</dbReference>
<dbReference type="PANTHER" id="PTHR10173:SF52">
    <property type="entry name" value="METHIONINE-R-SULFOXIDE REDUCTASE B1"/>
    <property type="match status" value="1"/>
</dbReference>
<name>A0A7S1UG56_9STRA</name>
<evidence type="ECO:0000256" key="1">
    <source>
        <dbReference type="ARBA" id="ARBA00007174"/>
    </source>
</evidence>
<dbReference type="PROSITE" id="PS51790">
    <property type="entry name" value="MSRB"/>
    <property type="match status" value="1"/>
</dbReference>
<evidence type="ECO:0000256" key="2">
    <source>
        <dbReference type="ARBA" id="ARBA00012499"/>
    </source>
</evidence>
<proteinExistence type="inferred from homology"/>
<dbReference type="InterPro" id="IPR028427">
    <property type="entry name" value="Met_Sox_Rdtase_MsrB"/>
</dbReference>
<feature type="domain" description="MsrB" evidence="6">
    <location>
        <begin position="66"/>
        <end position="198"/>
    </location>
</feature>
<dbReference type="GO" id="GO:0006979">
    <property type="term" value="P:response to oxidative stress"/>
    <property type="evidence" value="ECO:0007669"/>
    <property type="project" value="InterPro"/>
</dbReference>
<keyword evidence="5" id="KW-0479">Metal-binding</keyword>
<evidence type="ECO:0000259" key="6">
    <source>
        <dbReference type="PROSITE" id="PS51790"/>
    </source>
</evidence>
<dbReference type="EMBL" id="HBGJ01038854">
    <property type="protein sequence ID" value="CAD9266029.1"/>
    <property type="molecule type" value="Transcribed_RNA"/>
</dbReference>
<dbReference type="NCBIfam" id="TIGR00357">
    <property type="entry name" value="peptide-methionine (R)-S-oxide reductase MsrB"/>
    <property type="match status" value="1"/>
</dbReference>
<dbReference type="InterPro" id="IPR011057">
    <property type="entry name" value="Mss4-like_sf"/>
</dbReference>
<evidence type="ECO:0000313" key="7">
    <source>
        <dbReference type="EMBL" id="CAD9266029.1"/>
    </source>
</evidence>
<comment type="catalytic activity">
    <reaction evidence="4 5">
        <text>L-methionyl-[protein] + [thioredoxin]-disulfide + H2O = L-methionyl-(R)-S-oxide-[protein] + [thioredoxin]-dithiol</text>
        <dbReference type="Rhea" id="RHEA:24164"/>
        <dbReference type="Rhea" id="RHEA-COMP:10698"/>
        <dbReference type="Rhea" id="RHEA-COMP:10700"/>
        <dbReference type="Rhea" id="RHEA-COMP:12313"/>
        <dbReference type="Rhea" id="RHEA-COMP:12314"/>
        <dbReference type="ChEBI" id="CHEBI:15377"/>
        <dbReference type="ChEBI" id="CHEBI:16044"/>
        <dbReference type="ChEBI" id="CHEBI:29950"/>
        <dbReference type="ChEBI" id="CHEBI:45764"/>
        <dbReference type="ChEBI" id="CHEBI:50058"/>
        <dbReference type="EC" id="1.8.4.12"/>
    </reaction>
</comment>
<dbReference type="Gene3D" id="2.170.150.20">
    <property type="entry name" value="Peptide methionine sulfoxide reductase"/>
    <property type="match status" value="1"/>
</dbReference>